<evidence type="ECO:0008006" key="4">
    <source>
        <dbReference type="Google" id="ProtNLM"/>
    </source>
</evidence>
<evidence type="ECO:0000256" key="1">
    <source>
        <dbReference type="SAM" id="SignalP"/>
    </source>
</evidence>
<keyword evidence="3" id="KW-1185">Reference proteome</keyword>
<dbReference type="Proteomes" id="UP001175000">
    <property type="component" value="Unassembled WGS sequence"/>
</dbReference>
<keyword evidence="1" id="KW-0732">Signal</keyword>
<evidence type="ECO:0000313" key="2">
    <source>
        <dbReference type="EMBL" id="KAK0626745.1"/>
    </source>
</evidence>
<organism evidence="2 3">
    <name type="scientific">Immersiella caudata</name>
    <dbReference type="NCBI Taxonomy" id="314043"/>
    <lineage>
        <taxon>Eukaryota</taxon>
        <taxon>Fungi</taxon>
        <taxon>Dikarya</taxon>
        <taxon>Ascomycota</taxon>
        <taxon>Pezizomycotina</taxon>
        <taxon>Sordariomycetes</taxon>
        <taxon>Sordariomycetidae</taxon>
        <taxon>Sordariales</taxon>
        <taxon>Lasiosphaeriaceae</taxon>
        <taxon>Immersiella</taxon>
    </lineage>
</organism>
<sequence length="185" mass="19914">MLLPTLILFFLTLAQAAPSFNFLGIRNLSPADSRRIPSPVQATPVMASSAPECTHGAPASQQGPNATAYPIDGYTKVIPLDNATVSYGVRREWEGSHYVSGPHYLGAGHLTDPYAAFKCQYTCNAEDSCRAYFIQYVSVNTEDEHAECTLYDALLQPEMLVAIANTTIGGGGYDKLCNGTTSELV</sequence>
<name>A0AA39X4Q4_9PEZI</name>
<protein>
    <recommendedName>
        <fullName evidence="4">Apple domain-containing protein</fullName>
    </recommendedName>
</protein>
<comment type="caution">
    <text evidence="2">The sequence shown here is derived from an EMBL/GenBank/DDBJ whole genome shotgun (WGS) entry which is preliminary data.</text>
</comment>
<evidence type="ECO:0000313" key="3">
    <source>
        <dbReference type="Proteomes" id="UP001175000"/>
    </source>
</evidence>
<proteinExistence type="predicted"/>
<feature type="chain" id="PRO_5041267316" description="Apple domain-containing protein" evidence="1">
    <location>
        <begin position="17"/>
        <end position="185"/>
    </location>
</feature>
<accession>A0AA39X4Q4</accession>
<dbReference type="AlphaFoldDB" id="A0AA39X4Q4"/>
<dbReference type="EMBL" id="JAULSU010000002">
    <property type="protein sequence ID" value="KAK0626745.1"/>
    <property type="molecule type" value="Genomic_DNA"/>
</dbReference>
<reference evidence="2" key="1">
    <citation type="submission" date="2023-06" db="EMBL/GenBank/DDBJ databases">
        <title>Genome-scale phylogeny and comparative genomics of the fungal order Sordariales.</title>
        <authorList>
            <consortium name="Lawrence Berkeley National Laboratory"/>
            <person name="Hensen N."/>
            <person name="Bonometti L."/>
            <person name="Westerberg I."/>
            <person name="Brannstrom I.O."/>
            <person name="Guillou S."/>
            <person name="Cros-Aarteil S."/>
            <person name="Calhoun S."/>
            <person name="Haridas S."/>
            <person name="Kuo A."/>
            <person name="Mondo S."/>
            <person name="Pangilinan J."/>
            <person name="Riley R."/>
            <person name="Labutti K."/>
            <person name="Andreopoulos B."/>
            <person name="Lipzen A."/>
            <person name="Chen C."/>
            <person name="Yanf M."/>
            <person name="Daum C."/>
            <person name="Ng V."/>
            <person name="Clum A."/>
            <person name="Steindorff A."/>
            <person name="Ohm R."/>
            <person name="Martin F."/>
            <person name="Silar P."/>
            <person name="Natvig D."/>
            <person name="Lalanne C."/>
            <person name="Gautier V."/>
            <person name="Ament-Velasquez S.L."/>
            <person name="Kruys A."/>
            <person name="Hutchinson M.I."/>
            <person name="Powell A.J."/>
            <person name="Barry K."/>
            <person name="Miller A.N."/>
            <person name="Grigoriev I.V."/>
            <person name="Debuchy R."/>
            <person name="Gladieux P."/>
            <person name="Thoren M.H."/>
            <person name="Johannesson H."/>
        </authorList>
    </citation>
    <scope>NUCLEOTIDE SEQUENCE</scope>
    <source>
        <strain evidence="2">CBS 606.72</strain>
    </source>
</reference>
<feature type="signal peptide" evidence="1">
    <location>
        <begin position="1"/>
        <end position="16"/>
    </location>
</feature>
<gene>
    <name evidence="2" type="ORF">B0T14DRAFT_115747</name>
</gene>